<evidence type="ECO:0000313" key="2">
    <source>
        <dbReference type="Proteomes" id="UP001165586"/>
    </source>
</evidence>
<proteinExistence type="predicted"/>
<evidence type="ECO:0000313" key="1">
    <source>
        <dbReference type="EMBL" id="MCS5736616.1"/>
    </source>
</evidence>
<sequence length="70" mass="8337">MSFSEKYQKIADRIEFDGTEHKHKQNLVYLKQFEEQLNILKAAPTPNQEEVDKATKLVEMFKKHVEETEQ</sequence>
<keyword evidence="2" id="KW-1185">Reference proteome</keyword>
<dbReference type="RefSeq" id="WP_259542663.1">
    <property type="nucleotide sequence ID" value="NZ_JANLCJ010000083.1"/>
</dbReference>
<organism evidence="1 2">
    <name type="scientific">Herbiconiux daphne</name>
    <dbReference type="NCBI Taxonomy" id="2970914"/>
    <lineage>
        <taxon>Bacteria</taxon>
        <taxon>Bacillati</taxon>
        <taxon>Actinomycetota</taxon>
        <taxon>Actinomycetes</taxon>
        <taxon>Micrococcales</taxon>
        <taxon>Microbacteriaceae</taxon>
        <taxon>Herbiconiux</taxon>
    </lineage>
</organism>
<protein>
    <submittedName>
        <fullName evidence="1">Uncharacterized protein</fullName>
    </submittedName>
</protein>
<comment type="caution">
    <text evidence="1">The sequence shown here is derived from an EMBL/GenBank/DDBJ whole genome shotgun (WGS) entry which is preliminary data.</text>
</comment>
<dbReference type="EMBL" id="JANLCJ010000083">
    <property type="protein sequence ID" value="MCS5736616.1"/>
    <property type="molecule type" value="Genomic_DNA"/>
</dbReference>
<gene>
    <name evidence="1" type="ORF">N1032_23080</name>
</gene>
<dbReference type="Proteomes" id="UP001165586">
    <property type="component" value="Unassembled WGS sequence"/>
</dbReference>
<accession>A0ABT2H9R2</accession>
<reference evidence="1" key="1">
    <citation type="submission" date="2022-08" db="EMBL/GenBank/DDBJ databases">
        <authorList>
            <person name="Deng Y."/>
            <person name="Han X.-F."/>
            <person name="Zhang Y.-Q."/>
        </authorList>
    </citation>
    <scope>NUCLEOTIDE SEQUENCE</scope>
    <source>
        <strain evidence="1">CPCC 203386</strain>
    </source>
</reference>
<name>A0ABT2H9R2_9MICO</name>